<evidence type="ECO:0000256" key="1">
    <source>
        <dbReference type="SAM" id="MobiDB-lite"/>
    </source>
</evidence>
<dbReference type="OrthoDB" id="118112at2759"/>
<feature type="compositionally biased region" description="Low complexity" evidence="1">
    <location>
        <begin position="36"/>
        <end position="54"/>
    </location>
</feature>
<gene>
    <name evidence="2" type="ORF">Plil01_000986800</name>
</gene>
<sequence>MGRSGRMHGDEDDERVVYYDLDAGSHSRNLLLSPDAAPAPSQARAKAAAAKAAAEGGGSQIFPRQQQPLFNLGGFGDEAEEENPFATLIQQQQQKAKPVTTNAAPSCGAAAKDSGNSILQAETAVPTASDAALAGPPARGKVGTKSSGGSRGSILKHSQRESGKTLVSKASGSKKLGFEAADSRPARWSTRKPSAMDTNNRRKSLSAIQKRRSQLEASSAKR</sequence>
<feature type="region of interest" description="Disordered" evidence="1">
    <location>
        <begin position="89"/>
        <end position="222"/>
    </location>
</feature>
<comment type="caution">
    <text evidence="2">The sequence shown here is derived from an EMBL/GenBank/DDBJ whole genome shotgun (WGS) entry which is preliminary data.</text>
</comment>
<reference evidence="2" key="1">
    <citation type="submission" date="2023-04" db="EMBL/GenBank/DDBJ databases">
        <title>Phytophthora lilii NBRC 32176.</title>
        <authorList>
            <person name="Ichikawa N."/>
            <person name="Sato H."/>
            <person name="Tonouchi N."/>
        </authorList>
    </citation>
    <scope>NUCLEOTIDE SEQUENCE</scope>
    <source>
        <strain evidence="2">NBRC 32176</strain>
    </source>
</reference>
<proteinExistence type="predicted"/>
<evidence type="ECO:0000313" key="2">
    <source>
        <dbReference type="EMBL" id="GMF24179.1"/>
    </source>
</evidence>
<feature type="compositionally biased region" description="Polar residues" evidence="1">
    <location>
        <begin position="89"/>
        <end position="104"/>
    </location>
</feature>
<name>A0A9W6TX28_9STRA</name>
<feature type="compositionally biased region" description="Basic residues" evidence="1">
    <location>
        <begin position="201"/>
        <end position="212"/>
    </location>
</feature>
<dbReference type="Proteomes" id="UP001165083">
    <property type="component" value="Unassembled WGS sequence"/>
</dbReference>
<accession>A0A9W6TX28</accession>
<keyword evidence="3" id="KW-1185">Reference proteome</keyword>
<evidence type="ECO:0000313" key="3">
    <source>
        <dbReference type="Proteomes" id="UP001165083"/>
    </source>
</evidence>
<dbReference type="AlphaFoldDB" id="A0A9W6TX28"/>
<feature type="region of interest" description="Disordered" evidence="1">
    <location>
        <begin position="30"/>
        <end position="77"/>
    </location>
</feature>
<dbReference type="EMBL" id="BSXW01000506">
    <property type="protein sequence ID" value="GMF24179.1"/>
    <property type="molecule type" value="Genomic_DNA"/>
</dbReference>
<protein>
    <submittedName>
        <fullName evidence="2">Unnamed protein product</fullName>
    </submittedName>
</protein>
<organism evidence="2 3">
    <name type="scientific">Phytophthora lilii</name>
    <dbReference type="NCBI Taxonomy" id="2077276"/>
    <lineage>
        <taxon>Eukaryota</taxon>
        <taxon>Sar</taxon>
        <taxon>Stramenopiles</taxon>
        <taxon>Oomycota</taxon>
        <taxon>Peronosporomycetes</taxon>
        <taxon>Peronosporales</taxon>
        <taxon>Peronosporaceae</taxon>
        <taxon>Phytophthora</taxon>
    </lineage>
</organism>